<accession>A0A3M0YYS5</accession>
<evidence type="ECO:0000313" key="3">
    <source>
        <dbReference type="Proteomes" id="UP000269410"/>
    </source>
</evidence>
<organism evidence="2 3">
    <name type="scientific">Candidatus Dojkabacteria bacterium</name>
    <dbReference type="NCBI Taxonomy" id="2099670"/>
    <lineage>
        <taxon>Bacteria</taxon>
        <taxon>Candidatus Dojkabacteria</taxon>
    </lineage>
</organism>
<feature type="transmembrane region" description="Helical" evidence="1">
    <location>
        <begin position="235"/>
        <end position="263"/>
    </location>
</feature>
<feature type="transmembrane region" description="Helical" evidence="1">
    <location>
        <begin position="275"/>
        <end position="295"/>
    </location>
</feature>
<feature type="transmembrane region" description="Helical" evidence="1">
    <location>
        <begin position="88"/>
        <end position="107"/>
    </location>
</feature>
<protein>
    <submittedName>
        <fullName evidence="2">Uncharacterized protein</fullName>
    </submittedName>
</protein>
<keyword evidence="1" id="KW-0472">Membrane</keyword>
<evidence type="ECO:0000313" key="2">
    <source>
        <dbReference type="EMBL" id="RMD76853.1"/>
    </source>
</evidence>
<comment type="caution">
    <text evidence="2">The sequence shown here is derived from an EMBL/GenBank/DDBJ whole genome shotgun (WGS) entry which is preliminary data.</text>
</comment>
<feature type="transmembrane region" description="Helical" evidence="1">
    <location>
        <begin position="167"/>
        <end position="186"/>
    </location>
</feature>
<feature type="transmembrane region" description="Helical" evidence="1">
    <location>
        <begin position="28"/>
        <end position="46"/>
    </location>
</feature>
<dbReference type="AlphaFoldDB" id="A0A3M0YYS5"/>
<feature type="transmembrane region" description="Helical" evidence="1">
    <location>
        <begin position="127"/>
        <end position="146"/>
    </location>
</feature>
<name>A0A3M0YYS5_9BACT</name>
<feature type="transmembrane region" description="Helical" evidence="1">
    <location>
        <begin position="409"/>
        <end position="433"/>
    </location>
</feature>
<dbReference type="Proteomes" id="UP000269410">
    <property type="component" value="Unassembled WGS sequence"/>
</dbReference>
<dbReference type="EMBL" id="RFKV01000090">
    <property type="protein sequence ID" value="RMD76853.1"/>
    <property type="molecule type" value="Genomic_DNA"/>
</dbReference>
<feature type="transmembrane region" description="Helical" evidence="1">
    <location>
        <begin position="206"/>
        <end position="223"/>
    </location>
</feature>
<feature type="transmembrane region" description="Helical" evidence="1">
    <location>
        <begin position="52"/>
        <end position="76"/>
    </location>
</feature>
<gene>
    <name evidence="2" type="ORF">D6810_02795</name>
</gene>
<feature type="non-terminal residue" evidence="2">
    <location>
        <position position="544"/>
    </location>
</feature>
<sequence>MKSRFTKIAISGNSETEKKVISSKFPKFDVLYLFLSLPAFLFLPFFQNNVISSTLVGTIISILYLFSYLILKVWFYPTNKYTNVLTRPVIITILISIFIASLNRLIFEYSQNQVFSLYGFSINEMTYFSVLLFVIFAALSSIVVYIRTLELTSPESRYAFLRSFLHYLQIFLLISITFKLVSIFLFKGQDLLALDSDNLHFLEAQIFLGLSIGIFLSIHNLSYFQSLVNILFSTLLGFTLICLGNYALVVAFVLAYLILFGVLRGKKLLDKPLLFLTPLFVFFASILVVSIINLSDQFKAYSQSRLSFAESYEIITNSKFEYSTIFWGHGHAYIEEVINMNVLPTFFSSRSESILISDLSSSFFKDILERGTFWTMFVVFSFVFVFIRISKLRDEIRDSLFFMNASIVLGYLFTSYNLIWYLCILVINLPFLFATQTNFKPIKPSVSIMKLSPLFIVFITLMFGFLIIPGDVVTIVKETLLSNYEYTQYRRYLSNKDLVSAYNLINKLVVDSPNDPFLKAEQALLSLEIFNKLSKTLNNSNLSV</sequence>
<proteinExistence type="predicted"/>
<keyword evidence="1" id="KW-1133">Transmembrane helix</keyword>
<reference evidence="2 3" key="1">
    <citation type="submission" date="2018-10" db="EMBL/GenBank/DDBJ databases">
        <title>Thermophilic Lithotrophy and Phototrophy in an Intertidal, Iron-rich, Geothermal Spring.</title>
        <authorList>
            <person name="Ward L.M."/>
            <person name="Idei A."/>
            <person name="Nakagawa M."/>
            <person name="Ueno Y."/>
            <person name="Fischer W."/>
            <person name="Mcglynn S.E."/>
        </authorList>
    </citation>
    <scope>NUCLEOTIDE SEQUENCE [LARGE SCALE GENOMIC DNA]</scope>
    <source>
        <strain evidence="2">J137</strain>
    </source>
</reference>
<evidence type="ECO:0000256" key="1">
    <source>
        <dbReference type="SAM" id="Phobius"/>
    </source>
</evidence>
<feature type="transmembrane region" description="Helical" evidence="1">
    <location>
        <begin position="454"/>
        <end position="476"/>
    </location>
</feature>
<feature type="transmembrane region" description="Helical" evidence="1">
    <location>
        <begin position="371"/>
        <end position="389"/>
    </location>
</feature>
<keyword evidence="1" id="KW-0812">Transmembrane</keyword>